<protein>
    <submittedName>
        <fullName evidence="2">Uncharacterized protein</fullName>
    </submittedName>
</protein>
<keyword evidence="1" id="KW-1133">Transmembrane helix</keyword>
<organism evidence="2">
    <name type="scientific">Arundo donax</name>
    <name type="common">Giant reed</name>
    <name type="synonym">Donax arundinaceus</name>
    <dbReference type="NCBI Taxonomy" id="35708"/>
    <lineage>
        <taxon>Eukaryota</taxon>
        <taxon>Viridiplantae</taxon>
        <taxon>Streptophyta</taxon>
        <taxon>Embryophyta</taxon>
        <taxon>Tracheophyta</taxon>
        <taxon>Spermatophyta</taxon>
        <taxon>Magnoliopsida</taxon>
        <taxon>Liliopsida</taxon>
        <taxon>Poales</taxon>
        <taxon>Poaceae</taxon>
        <taxon>PACMAD clade</taxon>
        <taxon>Arundinoideae</taxon>
        <taxon>Arundineae</taxon>
        <taxon>Arundo</taxon>
    </lineage>
</organism>
<sequence length="54" mass="6093">MMLGYPCRCLGDLVSPSSFFHLFMSVVCIQISVFNLMCLISYFSLSKIRIVAPN</sequence>
<dbReference type="EMBL" id="GBRH01218078">
    <property type="protein sequence ID" value="JAD79817.1"/>
    <property type="molecule type" value="Transcribed_RNA"/>
</dbReference>
<evidence type="ECO:0000313" key="2">
    <source>
        <dbReference type="EMBL" id="JAD79817.1"/>
    </source>
</evidence>
<reference evidence="2" key="1">
    <citation type="submission" date="2014-09" db="EMBL/GenBank/DDBJ databases">
        <authorList>
            <person name="Magalhaes I.L.F."/>
            <person name="Oliveira U."/>
            <person name="Santos F.R."/>
            <person name="Vidigal T.H.D.A."/>
            <person name="Brescovit A.D."/>
            <person name="Santos A.J."/>
        </authorList>
    </citation>
    <scope>NUCLEOTIDE SEQUENCE</scope>
    <source>
        <tissue evidence="2">Shoot tissue taken approximately 20 cm above the soil surface</tissue>
    </source>
</reference>
<keyword evidence="1" id="KW-0812">Transmembrane</keyword>
<name>A0A0A9D7U6_ARUDO</name>
<proteinExistence type="predicted"/>
<evidence type="ECO:0000256" key="1">
    <source>
        <dbReference type="SAM" id="Phobius"/>
    </source>
</evidence>
<reference evidence="2" key="2">
    <citation type="journal article" date="2015" name="Data Brief">
        <title>Shoot transcriptome of the giant reed, Arundo donax.</title>
        <authorList>
            <person name="Barrero R.A."/>
            <person name="Guerrero F.D."/>
            <person name="Moolhuijzen P."/>
            <person name="Goolsby J.A."/>
            <person name="Tidwell J."/>
            <person name="Bellgard S.E."/>
            <person name="Bellgard M.I."/>
        </authorList>
    </citation>
    <scope>NUCLEOTIDE SEQUENCE</scope>
    <source>
        <tissue evidence="2">Shoot tissue taken approximately 20 cm above the soil surface</tissue>
    </source>
</reference>
<dbReference type="AlphaFoldDB" id="A0A0A9D7U6"/>
<accession>A0A0A9D7U6</accession>
<feature type="transmembrane region" description="Helical" evidence="1">
    <location>
        <begin position="20"/>
        <end position="45"/>
    </location>
</feature>
<keyword evidence="1" id="KW-0472">Membrane</keyword>